<evidence type="ECO:0000313" key="2">
    <source>
        <dbReference type="Proteomes" id="UP000182179"/>
    </source>
</evidence>
<keyword evidence="2" id="KW-1185">Reference proteome</keyword>
<proteinExistence type="predicted"/>
<evidence type="ECO:0000313" key="1">
    <source>
        <dbReference type="EMBL" id="SEE55734.1"/>
    </source>
</evidence>
<sequence>MGMIEHSRIESALLAPVSTSKYTSAYVSSLSQLLAPPTPPTRTKVCIHLRARRAENG</sequence>
<comment type="caution">
    <text evidence="1">The sequence shown here is derived from an EMBL/GenBank/DDBJ whole genome shotgun (WGS) entry which is preliminary data.</text>
</comment>
<name>A0A1H5JTH9_9PSED</name>
<accession>A0A1H5JTH9</accession>
<organism evidence="1 2">
    <name type="scientific">Pseudomonas costantinii</name>
    <dbReference type="NCBI Taxonomy" id="168469"/>
    <lineage>
        <taxon>Bacteria</taxon>
        <taxon>Pseudomonadati</taxon>
        <taxon>Pseudomonadota</taxon>
        <taxon>Gammaproteobacteria</taxon>
        <taxon>Pseudomonadales</taxon>
        <taxon>Pseudomonadaceae</taxon>
        <taxon>Pseudomonas</taxon>
    </lineage>
</organism>
<reference evidence="1 2" key="1">
    <citation type="submission" date="2016-10" db="EMBL/GenBank/DDBJ databases">
        <authorList>
            <person name="Varghese N."/>
            <person name="Submissions S."/>
        </authorList>
    </citation>
    <scope>NUCLEOTIDE SEQUENCE [LARGE SCALE GENOMIC DNA]</scope>
    <source>
        <strain evidence="1 2">BS2773</strain>
    </source>
</reference>
<gene>
    <name evidence="1" type="ORF">SAMN04515675_6226</name>
</gene>
<dbReference type="EMBL" id="FNTS01000002">
    <property type="protein sequence ID" value="SEE55734.1"/>
    <property type="molecule type" value="Genomic_DNA"/>
</dbReference>
<dbReference type="Proteomes" id="UP000182179">
    <property type="component" value="Unassembled WGS sequence"/>
</dbReference>
<protein>
    <submittedName>
        <fullName evidence="1">Uncharacterized protein</fullName>
    </submittedName>
</protein>